<dbReference type="PROSITE" id="PS51257">
    <property type="entry name" value="PROKAR_LIPOPROTEIN"/>
    <property type="match status" value="1"/>
</dbReference>
<evidence type="ECO:0000256" key="1">
    <source>
        <dbReference type="SAM" id="SignalP"/>
    </source>
</evidence>
<dbReference type="EMBL" id="DVFO01000028">
    <property type="protein sequence ID" value="HIQ60562.1"/>
    <property type="molecule type" value="Genomic_DNA"/>
</dbReference>
<evidence type="ECO:0000313" key="2">
    <source>
        <dbReference type="EMBL" id="HIQ60562.1"/>
    </source>
</evidence>
<dbReference type="Proteomes" id="UP000886879">
    <property type="component" value="Unassembled WGS sequence"/>
</dbReference>
<evidence type="ECO:0008006" key="4">
    <source>
        <dbReference type="Google" id="ProtNLM"/>
    </source>
</evidence>
<reference evidence="2" key="2">
    <citation type="journal article" date="2021" name="PeerJ">
        <title>Extensive microbial diversity within the chicken gut microbiome revealed by metagenomics and culture.</title>
        <authorList>
            <person name="Gilroy R."/>
            <person name="Ravi A."/>
            <person name="Getino M."/>
            <person name="Pursley I."/>
            <person name="Horton D.L."/>
            <person name="Alikhan N.F."/>
            <person name="Baker D."/>
            <person name="Gharbi K."/>
            <person name="Hall N."/>
            <person name="Watson M."/>
            <person name="Adriaenssens E.M."/>
            <person name="Foster-Nyarko E."/>
            <person name="Jarju S."/>
            <person name="Secka A."/>
            <person name="Antonio M."/>
            <person name="Oren A."/>
            <person name="Chaudhuri R.R."/>
            <person name="La Ragione R."/>
            <person name="Hildebrand F."/>
            <person name="Pallen M.J."/>
        </authorList>
    </citation>
    <scope>NUCLEOTIDE SEQUENCE</scope>
    <source>
        <strain evidence="2">ChiGjej2B2-12916</strain>
    </source>
</reference>
<name>A0A9D1CGH4_9FIRM</name>
<comment type="caution">
    <text evidence="2">The sequence shown here is derived from an EMBL/GenBank/DDBJ whole genome shotgun (WGS) entry which is preliminary data.</text>
</comment>
<sequence length="360" mass="39518">MKVRLLALGLATALTLSGCTAMLERSYVSSATHLDYSVTEDSSILRVENYQGLVNALLYFVNQHSTNGTLRLYNYAGDVESDLESACNEVMTEDPLGVFSVRSMKYDSTRILTYYEVDVRIVYSRSAQVVSSIQSVAGLSGLRGELTRVISTRQSQSISRVSYFSGDAAAVESLFWLAFYSNPQTALEPPKISASLYPESGAQRIVELTLTWPDTQMDLEEYAKSLETLAGQMLEESAQTPYTLEQLTGLVQSVAAPSTTGSLTALDALSGKPASDQGLLLGLEALLQEAGMEYTMVLGSQNSIRTLWLIVATDHGYRHLLAQSLHPDQPLKLYTDQQMTDQGYTWSTSLYPACRENGEE</sequence>
<gene>
    <name evidence="2" type="ORF">IAD31_03080</name>
</gene>
<reference evidence="2" key="1">
    <citation type="submission" date="2020-10" db="EMBL/GenBank/DDBJ databases">
        <authorList>
            <person name="Gilroy R."/>
        </authorList>
    </citation>
    <scope>NUCLEOTIDE SEQUENCE</scope>
    <source>
        <strain evidence="2">ChiGjej2B2-12916</strain>
    </source>
</reference>
<organism evidence="2 3">
    <name type="scientific">Candidatus Enterenecus faecium</name>
    <dbReference type="NCBI Taxonomy" id="2840780"/>
    <lineage>
        <taxon>Bacteria</taxon>
        <taxon>Bacillati</taxon>
        <taxon>Bacillota</taxon>
        <taxon>Clostridia</taxon>
        <taxon>Eubacteriales</taxon>
        <taxon>Candidatus Enterenecus</taxon>
    </lineage>
</organism>
<keyword evidence="1" id="KW-0732">Signal</keyword>
<protein>
    <recommendedName>
        <fullName evidence="4">Lipoprotein</fullName>
    </recommendedName>
</protein>
<feature type="chain" id="PRO_5038448940" description="Lipoprotein" evidence="1">
    <location>
        <begin position="22"/>
        <end position="360"/>
    </location>
</feature>
<proteinExistence type="predicted"/>
<accession>A0A9D1CGH4</accession>
<feature type="signal peptide" evidence="1">
    <location>
        <begin position="1"/>
        <end position="21"/>
    </location>
</feature>
<dbReference type="AlphaFoldDB" id="A0A9D1CGH4"/>
<evidence type="ECO:0000313" key="3">
    <source>
        <dbReference type="Proteomes" id="UP000886879"/>
    </source>
</evidence>